<reference evidence="1 2" key="1">
    <citation type="submission" date="2006-03" db="EMBL/GenBank/DDBJ databases">
        <authorList>
            <person name="Giovannoni S.J."/>
            <person name="Cho J.-C."/>
            <person name="Ferriera S."/>
            <person name="Johnson J."/>
            <person name="Kravitz S."/>
            <person name="Halpern A."/>
            <person name="Remington K."/>
            <person name="Beeson K."/>
            <person name="Tran B."/>
            <person name="Rogers Y.-H."/>
            <person name="Friedman R."/>
            <person name="Venter J.C."/>
        </authorList>
    </citation>
    <scope>NUCLEOTIDE SEQUENCE [LARGE SCALE GENOMIC DNA]</scope>
    <source>
        <strain evidence="1 2">HTCC2207</strain>
    </source>
</reference>
<dbReference type="STRING" id="314287.GB2207_00805"/>
<dbReference type="OrthoDB" id="8537427at2"/>
<dbReference type="Pfam" id="PF05768">
    <property type="entry name" value="Glrx-like"/>
    <property type="match status" value="1"/>
</dbReference>
<accession>Q1YPL4</accession>
<proteinExistence type="predicted"/>
<gene>
    <name evidence="1" type="ORF">GB2207_00805</name>
</gene>
<dbReference type="Gene3D" id="3.40.30.10">
    <property type="entry name" value="Glutaredoxin"/>
    <property type="match status" value="1"/>
</dbReference>
<keyword evidence="2" id="KW-1185">Reference proteome</keyword>
<dbReference type="PANTHER" id="PTHR33558:SF1">
    <property type="entry name" value="GLUTAREDOXIN-LIKE PROTEIN C5ORF63 HOMOLOG"/>
    <property type="match status" value="1"/>
</dbReference>
<name>Q1YPL4_9GAMM</name>
<dbReference type="eggNOG" id="COG0695">
    <property type="taxonomic scope" value="Bacteria"/>
</dbReference>
<protein>
    <recommendedName>
        <fullName evidence="3">Glutaredoxin</fullName>
    </recommendedName>
</protein>
<dbReference type="SUPFAM" id="SSF52833">
    <property type="entry name" value="Thioredoxin-like"/>
    <property type="match status" value="1"/>
</dbReference>
<comment type="caution">
    <text evidence="1">The sequence shown here is derived from an EMBL/GenBank/DDBJ whole genome shotgun (WGS) entry which is preliminary data.</text>
</comment>
<evidence type="ECO:0008006" key="3">
    <source>
        <dbReference type="Google" id="ProtNLM"/>
    </source>
</evidence>
<organism evidence="1 2">
    <name type="scientific">gamma proteobacterium HTCC2207</name>
    <dbReference type="NCBI Taxonomy" id="314287"/>
    <lineage>
        <taxon>Bacteria</taxon>
        <taxon>Pseudomonadati</taxon>
        <taxon>Pseudomonadota</taxon>
        <taxon>Gammaproteobacteria</taxon>
        <taxon>Cellvibrionales</taxon>
        <taxon>Porticoccaceae</taxon>
        <taxon>SAR92 clade</taxon>
    </lineage>
</organism>
<dbReference type="AlphaFoldDB" id="Q1YPL4"/>
<dbReference type="Proteomes" id="UP000005555">
    <property type="component" value="Unassembled WGS sequence"/>
</dbReference>
<dbReference type="PANTHER" id="PTHR33558">
    <property type="entry name" value="GLUTAREDOXIN-LIKE PROTEIN C5ORF63 HOMOLOG"/>
    <property type="match status" value="1"/>
</dbReference>
<dbReference type="InterPro" id="IPR008554">
    <property type="entry name" value="Glutaredoxin-like"/>
</dbReference>
<evidence type="ECO:0000313" key="2">
    <source>
        <dbReference type="Proteomes" id="UP000005555"/>
    </source>
</evidence>
<evidence type="ECO:0000313" key="1">
    <source>
        <dbReference type="EMBL" id="EAS46157.1"/>
    </source>
</evidence>
<sequence length="84" mass="9350">MSFKESEVKLYTGPNCHLCEQAKAVLYPLMTERGLRLIEITIQSNVELQEKYAIRIPVVALANGEEKGWPFTAAQIGRLLDGAS</sequence>
<dbReference type="InterPro" id="IPR052565">
    <property type="entry name" value="Glutaredoxin-like_YDR286C"/>
</dbReference>
<dbReference type="InterPro" id="IPR036249">
    <property type="entry name" value="Thioredoxin-like_sf"/>
</dbReference>
<dbReference type="EMBL" id="AAPI01000009">
    <property type="protein sequence ID" value="EAS46157.1"/>
    <property type="molecule type" value="Genomic_DNA"/>
</dbReference>
<dbReference type="HOGENOM" id="CLU_125054_4_2_6"/>